<feature type="transmembrane region" description="Helical" evidence="1">
    <location>
        <begin position="76"/>
        <end position="93"/>
    </location>
</feature>
<keyword evidence="1" id="KW-0812">Transmembrane</keyword>
<evidence type="ECO:0000313" key="3">
    <source>
        <dbReference type="Proteomes" id="UP001549122"/>
    </source>
</evidence>
<evidence type="ECO:0000256" key="1">
    <source>
        <dbReference type="SAM" id="Phobius"/>
    </source>
</evidence>
<proteinExistence type="predicted"/>
<gene>
    <name evidence="2" type="ORF">ABID29_001719</name>
</gene>
<keyword evidence="1" id="KW-0472">Membrane</keyword>
<feature type="transmembrane region" description="Helical" evidence="1">
    <location>
        <begin position="52"/>
        <end position="70"/>
    </location>
</feature>
<dbReference type="RefSeq" id="WP_354365728.1">
    <property type="nucleotide sequence ID" value="NZ_JBEPLO010000019.1"/>
</dbReference>
<accession>A0ABV2FJ46</accession>
<dbReference type="Proteomes" id="UP001549122">
    <property type="component" value="Unassembled WGS sequence"/>
</dbReference>
<organism evidence="2 3">
    <name type="scientific">Streptococcus rupicaprae</name>
    <dbReference type="NCBI Taxonomy" id="759619"/>
    <lineage>
        <taxon>Bacteria</taxon>
        <taxon>Bacillati</taxon>
        <taxon>Bacillota</taxon>
        <taxon>Bacilli</taxon>
        <taxon>Lactobacillales</taxon>
        <taxon>Streptococcaceae</taxon>
        <taxon>Streptococcus</taxon>
    </lineage>
</organism>
<feature type="transmembrane region" description="Helical" evidence="1">
    <location>
        <begin position="6"/>
        <end position="25"/>
    </location>
</feature>
<protein>
    <submittedName>
        <fullName evidence="2">Ca2+/Na+ antiporter</fullName>
    </submittedName>
</protein>
<keyword evidence="3" id="KW-1185">Reference proteome</keyword>
<sequence length="99" mass="11934">MQVWLIYVLFFLVLLVLLYLLWRLNRLEGLLRRYKCKNQEGVGALSRTRNQFFLLLALIQLLYTMLDWQQNGLQTADIYRALLLIGLPMYLYFSQDRED</sequence>
<dbReference type="EMBL" id="JBEPLO010000019">
    <property type="protein sequence ID" value="MET3558593.1"/>
    <property type="molecule type" value="Genomic_DNA"/>
</dbReference>
<comment type="caution">
    <text evidence="2">The sequence shown here is derived from an EMBL/GenBank/DDBJ whole genome shotgun (WGS) entry which is preliminary data.</text>
</comment>
<reference evidence="2 3" key="1">
    <citation type="submission" date="2024-06" db="EMBL/GenBank/DDBJ databases">
        <title>Genomic Encyclopedia of Type Strains, Phase IV (KMG-IV): sequencing the most valuable type-strain genomes for metagenomic binning, comparative biology and taxonomic classification.</title>
        <authorList>
            <person name="Goeker M."/>
        </authorList>
    </citation>
    <scope>NUCLEOTIDE SEQUENCE [LARGE SCALE GENOMIC DNA]</scope>
    <source>
        <strain evidence="2 3">DSM 28303</strain>
    </source>
</reference>
<evidence type="ECO:0000313" key="2">
    <source>
        <dbReference type="EMBL" id="MET3558593.1"/>
    </source>
</evidence>
<keyword evidence="1" id="KW-1133">Transmembrane helix</keyword>
<name>A0ABV2FJ46_9STRE</name>